<proteinExistence type="predicted"/>
<dbReference type="AlphaFoldDB" id="A0A6J6WAT9"/>
<evidence type="ECO:0000313" key="1">
    <source>
        <dbReference type="EMBL" id="CAB4782292.1"/>
    </source>
</evidence>
<name>A0A6J6WAT9_9ZZZZ</name>
<protein>
    <submittedName>
        <fullName evidence="1">Unannotated protein</fullName>
    </submittedName>
</protein>
<reference evidence="1" key="1">
    <citation type="submission" date="2020-05" db="EMBL/GenBank/DDBJ databases">
        <authorList>
            <person name="Chiriac C."/>
            <person name="Salcher M."/>
            <person name="Ghai R."/>
            <person name="Kavagutti S V."/>
        </authorList>
    </citation>
    <scope>NUCLEOTIDE SEQUENCE</scope>
</reference>
<gene>
    <name evidence="1" type="ORF">UFOPK2922_01135</name>
</gene>
<sequence>MKNLKSEFQISLMLFLLFFTFLETANANSTPDEQWFPASSTGSNQVGFNFSESSSLQNMTTNLAPNYPFLNSSDGKSKYPNTCTSVLDKSCAEATSFIYHVVLPPCDTSRVIDCIESIWSESQGKKTMGIYSKSIPAEPTTPYTALGAENLITGSTPSIWQIPGLTHLGGSDLYSVNTLIAAGSENANKPGIFGTGGELSIGIFPINLVSGNYPSRVAGIPWSTNTDETRICSAFGDNICASKQGFSNDVTIGISIRLTQPPIGWLHGRVKAPDALIEKIVGGVKISISGQPVQVPSVAGNFSLSEYPQMVQDSHKNDNGKIIMMSKGGSLMSEGNNNVLYQPSLGGTTSALRLLLPMVKDKSVAEPKTWKISTLAYFEDYKVSTCVKASGKLAGIVSTNSTTYAVGPPIFDRETESLNYELASAHSTSKGQDFLGTYNLLLDASVARCIYGFSNTPTSATITIITDGKEQIVSTTLLKENNGWLSLAAYGFTFSSPTIRVKLIQEKPKEIEQTQPQTKSEVAAPVGVKKQVKTITCLKGKKTQRLSGTNPKCPAGYKKK</sequence>
<dbReference type="EMBL" id="CAEZZS010000059">
    <property type="protein sequence ID" value="CAB4782292.1"/>
    <property type="molecule type" value="Genomic_DNA"/>
</dbReference>
<accession>A0A6J6WAT9</accession>
<organism evidence="1">
    <name type="scientific">freshwater metagenome</name>
    <dbReference type="NCBI Taxonomy" id="449393"/>
    <lineage>
        <taxon>unclassified sequences</taxon>
        <taxon>metagenomes</taxon>
        <taxon>ecological metagenomes</taxon>
    </lineage>
</organism>